<dbReference type="CDD" id="cd06992">
    <property type="entry name" value="cupin_GDO-like_C"/>
    <property type="match status" value="1"/>
</dbReference>
<sequence length="367" mass="42326">MSKEWESKIKDFISKIEKENLTTFFAATHPKYSTSVFRFTKEPTHVALPYVWKYKLAKERLLELAEILPPEEAERRNINFVNPGLKQYFPAISAATLPTLRGGIQMLKPGERAYTHRHTANAFRFVLEAPLEGAYTIVEGYKLAMRPGDVILTPNWTWHDHHNEGNNYAIWFDGLDVITAYWLGGVFYQDFGDVNVDKYQKIVSSNEDVMARYLGVKPTFESLPSHLPSSDNPLFYYPYSLIRNSLIRIAEKGKGDPYYGIELEYTNPTNGSPAFPTMSLKIRLIKGNDELKPIRRTENRIFVVFEGSGTFEIEGQKYVVEPFDIIAIPSWKKYSIRNDANDNLIIFSYSDEPVFKALGFMREKREE</sequence>
<dbReference type="GO" id="GO:0051213">
    <property type="term" value="F:dioxygenase activity"/>
    <property type="evidence" value="ECO:0007669"/>
    <property type="project" value="UniProtKB-KW"/>
</dbReference>
<keyword evidence="2" id="KW-0560">Oxidoreductase</keyword>
<dbReference type="Pfam" id="PF07883">
    <property type="entry name" value="Cupin_2"/>
    <property type="match status" value="2"/>
</dbReference>
<dbReference type="PANTHER" id="PTHR41517">
    <property type="entry name" value="1,2-DIOXYGENASE PROTEIN-RELATED"/>
    <property type="match status" value="1"/>
</dbReference>
<name>A0A8F5BP89_SACSH</name>
<dbReference type="InterPro" id="IPR047183">
    <property type="entry name" value="GDO-like"/>
</dbReference>
<organism evidence="4 5">
    <name type="scientific">Saccharolobus shibatae (strain ATCC 51178 / DSM 5389 / JCM 8931 / NBRC 15437 / B12)</name>
    <name type="common">Sulfolobus shibatae</name>
    <dbReference type="NCBI Taxonomy" id="523848"/>
    <lineage>
        <taxon>Archaea</taxon>
        <taxon>Thermoproteota</taxon>
        <taxon>Thermoprotei</taxon>
        <taxon>Sulfolobales</taxon>
        <taxon>Sulfolobaceae</taxon>
        <taxon>Saccharolobus</taxon>
    </lineage>
</organism>
<evidence type="ECO:0000256" key="2">
    <source>
        <dbReference type="ARBA" id="ARBA00023002"/>
    </source>
</evidence>
<dbReference type="GeneID" id="65563337"/>
<reference evidence="4" key="1">
    <citation type="journal article" date="2021" name="Environ. Microbiol.">
        <title>New insights into the diversity and evolution of the archaeal mobilome from three complete genomes of Saccharolobus shibatae.</title>
        <authorList>
            <person name="Medvedeva S."/>
            <person name="Brandt D."/>
            <person name="Cvirkaite-Krupovic V."/>
            <person name="Liu Y."/>
            <person name="Severinov K."/>
            <person name="Ishino S."/>
            <person name="Ishino Y."/>
            <person name="Prangishvili D."/>
            <person name="Kalinowski J."/>
            <person name="Krupovic M."/>
        </authorList>
    </citation>
    <scope>NUCLEOTIDE SEQUENCE</scope>
    <source>
        <strain evidence="4">B12</strain>
    </source>
</reference>
<dbReference type="RefSeq" id="WP_218265930.1">
    <property type="nucleotide sequence ID" value="NZ_CP077717.1"/>
</dbReference>
<feature type="domain" description="Cupin type-2" evidence="3">
    <location>
        <begin position="104"/>
        <end position="172"/>
    </location>
</feature>
<proteinExistence type="predicted"/>
<dbReference type="KEGG" id="sshi:J5U23_01822"/>
<feature type="domain" description="Cupin type-2" evidence="3">
    <location>
        <begin position="296"/>
        <end position="346"/>
    </location>
</feature>
<dbReference type="Proteomes" id="UP000694018">
    <property type="component" value="Chromosome"/>
</dbReference>
<accession>A0A8F5BP89</accession>
<protein>
    <recommendedName>
        <fullName evidence="3">Cupin type-2 domain-containing protein</fullName>
    </recommendedName>
</protein>
<dbReference type="OrthoDB" id="33544at2157"/>
<gene>
    <name evidence="4" type="ORF">J5U23_01822</name>
</gene>
<dbReference type="CDD" id="cd02216">
    <property type="entry name" value="cupin_GDO-like_N"/>
    <property type="match status" value="1"/>
</dbReference>
<dbReference type="InterPro" id="IPR013096">
    <property type="entry name" value="Cupin_2"/>
</dbReference>
<dbReference type="AlphaFoldDB" id="A0A8F5BP89"/>
<dbReference type="PANTHER" id="PTHR41517:SF1">
    <property type="entry name" value="CUPIN"/>
    <property type="match status" value="1"/>
</dbReference>
<evidence type="ECO:0000313" key="5">
    <source>
        <dbReference type="Proteomes" id="UP000694018"/>
    </source>
</evidence>
<evidence type="ECO:0000259" key="3">
    <source>
        <dbReference type="Pfam" id="PF07883"/>
    </source>
</evidence>
<dbReference type="EMBL" id="CP077717">
    <property type="protein sequence ID" value="QXJ28953.1"/>
    <property type="molecule type" value="Genomic_DNA"/>
</dbReference>
<keyword evidence="1" id="KW-0223">Dioxygenase</keyword>
<evidence type="ECO:0000256" key="1">
    <source>
        <dbReference type="ARBA" id="ARBA00022964"/>
    </source>
</evidence>
<evidence type="ECO:0000313" key="4">
    <source>
        <dbReference type="EMBL" id="QXJ28953.1"/>
    </source>
</evidence>